<reference evidence="1 2" key="1">
    <citation type="submission" date="2014-01" db="EMBL/GenBank/DDBJ databases">
        <title>Comparative genomics of Fusobacterium necrophorum wild isolates.</title>
        <authorList>
            <person name="Kittichotirat W."/>
            <person name="Bumgarner R.E."/>
            <person name="Lawrence P."/>
        </authorList>
    </citation>
    <scope>NUCLEOTIDE SEQUENCE [LARGE SCALE GENOMIC DNA]</scope>
    <source>
        <strain evidence="1 2">BL</strain>
    </source>
</reference>
<dbReference type="RefSeq" id="WP_035934261.1">
    <property type="nucleotide sequence ID" value="NZ_JAAC01000224.1"/>
</dbReference>
<dbReference type="EMBL" id="JAAC01000224">
    <property type="protein sequence ID" value="KDE60800.1"/>
    <property type="molecule type" value="Genomic_DNA"/>
</dbReference>
<evidence type="ECO:0000313" key="1">
    <source>
        <dbReference type="EMBL" id="KDE60800.1"/>
    </source>
</evidence>
<evidence type="ECO:0008006" key="3">
    <source>
        <dbReference type="Google" id="ProtNLM"/>
    </source>
</evidence>
<dbReference type="AlphaFoldDB" id="A0AB73BTE2"/>
<comment type="caution">
    <text evidence="1">The sequence shown here is derived from an EMBL/GenBank/DDBJ whole genome shotgun (WGS) entry which is preliminary data.</text>
</comment>
<organism evidence="1 2">
    <name type="scientific">Fusobacterium necrophorum BL</name>
    <dbReference type="NCBI Taxonomy" id="1441732"/>
    <lineage>
        <taxon>Bacteria</taxon>
        <taxon>Fusobacteriati</taxon>
        <taxon>Fusobacteriota</taxon>
        <taxon>Fusobacteriia</taxon>
        <taxon>Fusobacteriales</taxon>
        <taxon>Fusobacteriaceae</taxon>
        <taxon>Fusobacterium</taxon>
    </lineage>
</organism>
<evidence type="ECO:0000313" key="2">
    <source>
        <dbReference type="Proteomes" id="UP000027473"/>
    </source>
</evidence>
<protein>
    <recommendedName>
        <fullName evidence="3">DUF1015 domain-containing protein</fullName>
    </recommendedName>
</protein>
<dbReference type="Proteomes" id="UP000027473">
    <property type="component" value="Unassembled WGS sequence"/>
</dbReference>
<dbReference type="Pfam" id="PF06245">
    <property type="entry name" value="DUF1015"/>
    <property type="match status" value="1"/>
</dbReference>
<dbReference type="InterPro" id="IPR008323">
    <property type="entry name" value="UCP033563"/>
</dbReference>
<accession>A0AB73BTE2</accession>
<gene>
    <name evidence="1" type="ORF">FUSO3_11790</name>
</gene>
<dbReference type="PANTHER" id="PTHR36454:SF1">
    <property type="entry name" value="DUF1015 DOMAIN-CONTAINING PROTEIN"/>
    <property type="match status" value="1"/>
</dbReference>
<sequence length="349" mass="41791">MKLAKIKKAFINISENLYPNDYVNLAKIKNGKLAFDEKTLFLTVERKEELNRDKIKEFSNIVIIFHLKNSWGILCNTPIELYKKKKILSHELVLSDVIQRMLSNFHAYNCEANPVMLIHNKKLELKKFVKECKNLYSIKKENITLYVYEKREAQKILHALEDIKKIYIADGHHRFYSTSLYTEKREVLSCIYEISELKIEAIPRKITNIKLEDFKKFREKIEKEFILLDSIKKLKKGEVRIFYENEKITFKLKEINGDLFDNNDVYRMNTQLISNIFRIFKEEKILYLSEQKLKEELKNPEKETIYIELSSMKNTEFLEIVDGEKIMPPKSTYFKPKFPSFLVFNYFRK</sequence>
<dbReference type="PANTHER" id="PTHR36454">
    <property type="entry name" value="LMO2823 PROTEIN"/>
    <property type="match status" value="1"/>
</dbReference>
<proteinExistence type="predicted"/>
<name>A0AB73BTE2_9FUSO</name>